<evidence type="ECO:0000313" key="5">
    <source>
        <dbReference type="EMBL" id="TCT06497.1"/>
    </source>
</evidence>
<dbReference type="GO" id="GO:0044281">
    <property type="term" value="P:small molecule metabolic process"/>
    <property type="evidence" value="ECO:0007669"/>
    <property type="project" value="UniProtKB-ARBA"/>
</dbReference>
<evidence type="ECO:0000259" key="4">
    <source>
        <dbReference type="Pfam" id="PF20169"/>
    </source>
</evidence>
<dbReference type="Gene3D" id="3.40.920.10">
    <property type="entry name" value="Pyruvate-ferredoxin oxidoreductase, PFOR, domain III"/>
    <property type="match status" value="1"/>
</dbReference>
<comment type="caution">
    <text evidence="5">The sequence shown here is derived from an EMBL/GenBank/DDBJ whole genome shotgun (WGS) entry which is preliminary data.</text>
</comment>
<dbReference type="GO" id="GO:0030976">
    <property type="term" value="F:thiamine pyrophosphate binding"/>
    <property type="evidence" value="ECO:0007669"/>
    <property type="project" value="InterPro"/>
</dbReference>
<organism evidence="5 6">
    <name type="scientific">Tepidamorphus gemmatus</name>
    <dbReference type="NCBI Taxonomy" id="747076"/>
    <lineage>
        <taxon>Bacteria</taxon>
        <taxon>Pseudomonadati</taxon>
        <taxon>Pseudomonadota</taxon>
        <taxon>Alphaproteobacteria</taxon>
        <taxon>Hyphomicrobiales</taxon>
        <taxon>Tepidamorphaceae</taxon>
        <taxon>Tepidamorphus</taxon>
    </lineage>
</organism>
<feature type="domain" description="DUF6537" evidence="4">
    <location>
        <begin position="940"/>
        <end position="1139"/>
    </location>
</feature>
<keyword evidence="5" id="KW-0670">Pyruvate</keyword>
<dbReference type="Proteomes" id="UP000295678">
    <property type="component" value="Unassembled WGS sequence"/>
</dbReference>
<dbReference type="NCBIfam" id="NF009588">
    <property type="entry name" value="PRK13029.1"/>
    <property type="match status" value="1"/>
</dbReference>
<dbReference type="Pfam" id="PF20169">
    <property type="entry name" value="DUF6537"/>
    <property type="match status" value="1"/>
</dbReference>
<dbReference type="InterPro" id="IPR019752">
    <property type="entry name" value="Pyrv/ketoisovalerate_OxRed_cat"/>
</dbReference>
<protein>
    <submittedName>
        <fullName evidence="5">Indolepyruvate ferredoxin oxidoreductase</fullName>
    </submittedName>
</protein>
<evidence type="ECO:0000259" key="3">
    <source>
        <dbReference type="Pfam" id="PF02775"/>
    </source>
</evidence>
<dbReference type="AlphaFoldDB" id="A0A4R3M4Z9"/>
<keyword evidence="6" id="KW-1185">Reference proteome</keyword>
<dbReference type="Pfam" id="PF01558">
    <property type="entry name" value="POR"/>
    <property type="match status" value="1"/>
</dbReference>
<dbReference type="InterPro" id="IPR046667">
    <property type="entry name" value="DUF6537"/>
</dbReference>
<dbReference type="GO" id="GO:0016625">
    <property type="term" value="F:oxidoreductase activity, acting on the aldehyde or oxo group of donors, iron-sulfur protein as acceptor"/>
    <property type="evidence" value="ECO:0007669"/>
    <property type="project" value="UniProtKB-ARBA"/>
</dbReference>
<keyword evidence="1" id="KW-0560">Oxidoreductase</keyword>
<dbReference type="RefSeq" id="WP_132807566.1">
    <property type="nucleotide sequence ID" value="NZ_SMAK01000011.1"/>
</dbReference>
<sequence length="1160" mass="125430">MTATARTVTLNDKYELQHGTVHMSGIQALVRLPLDQIRRDRAAGLRTGGFISGYRGSPLAGYDQQLARARRLLDAHDLVFQPGINEELAATAVWGTQKIRLAGTSDYDGVFGIWYGKAPGVDRAGDVLRHANASGTASAGGVLAVAGDDHLAKSSSLPAQSEFAFMHAEIPVLNPSDLQDVLDFGLYGIAMSRYSGLWTALIALADTMDSTGVVSVDANRLTIRRPLDIPDPRRGAELNLALQLANRLDTEVLTRELRLPAARAFVRANGLDRQVFGAARPRYGIVVTGKAYRDLRQTLDLMGIDETVAQEIGLAVFKVAMPWPLEPEAIGAFATGVERLMVVEHKRGVIEPQIKELMFHWPADRRPQIFGKHAPDGRRLLPDVRECGPDEIAPALLAFLPAGVHRPAMREGAERLAARVRWARENGTDAKRQPYFCSGCPHNASTMTPEGSRSMPGIGCHVMTEAAGRTTDGVVAMGGEGVPWLGQFPFSKDRHIFANLGDGTYYHSGILAIRAAVAAKAPITYKILYNDAVAMTGGQPHDGPLDVPRLLAQVAAEGVERIVLLSERPHLYAGVPLPPGTRVCERDAVMEVQRELASFPGVSVMVYDQTCAAEKRRRRKSGTYGNPAVRLFINPRVCEACGDCSVQSNCISVEPLPTPFGEKRRINQSSCNKDFSCQKGFCPSFVTVEGAEPRRAEAVGLDIAALAAELGEPARWLPDRPFNLLVTGIGGMGVITTSAVLATAAFLDGLDASTLDMTGLAQKNGPVTSHVRIARRDVPIEGPRVPAGALDTLIAADLLVAAGAEVLALCAPDRTRAVVAERVAPTAEFVLHQTQGFEARRLRRIVASAVRCIDGGDVAHLAEAVLGDAIFANMMLVGFAWQKGLVPVGRNAIEQAIRMNGAAVAANLRAFAAGRLLADRPEMFAQLAGPESAPQDMMLDERIAFLAAELTAYQDSAYAQRFRAAVGKIRAAEERATGAAGRLTRTATESLFRLMAYKDEYEVARLYTLPEFRKALEAQFEPGGKVSVQLAPPLLSRVDPATGRPRKRTFGPWVFTAFRLLAAMKRLRGTFADPFGHTAERRAERALVAEFEAILTRLAASLDARSIGLAVEIARVPDAIRGYGPVKAAAIDRARRRWADLMRRWESGATREVPMLEAAE</sequence>
<dbReference type="CDD" id="cd07034">
    <property type="entry name" value="TPP_PYR_PFOR_IOR-alpha_like"/>
    <property type="match status" value="1"/>
</dbReference>
<dbReference type="Gene3D" id="3.40.50.970">
    <property type="match status" value="1"/>
</dbReference>
<dbReference type="InterPro" id="IPR051457">
    <property type="entry name" value="2-oxoacid:Fd_oxidoreductase"/>
</dbReference>
<dbReference type="InterPro" id="IPR011766">
    <property type="entry name" value="TPP_enzyme_TPP-bd"/>
</dbReference>
<feature type="domain" description="Pyruvate/ketoisovalerate oxidoreductase catalytic" evidence="2">
    <location>
        <begin position="730"/>
        <end position="915"/>
    </location>
</feature>
<dbReference type="InterPro" id="IPR002869">
    <property type="entry name" value="Pyrv_flavodox_OxRed_cen"/>
</dbReference>
<dbReference type="EMBL" id="SMAK01000011">
    <property type="protein sequence ID" value="TCT06497.1"/>
    <property type="molecule type" value="Genomic_DNA"/>
</dbReference>
<dbReference type="Pfam" id="PF02775">
    <property type="entry name" value="TPP_enzyme_C"/>
    <property type="match status" value="1"/>
</dbReference>
<dbReference type="GO" id="GO:0045333">
    <property type="term" value="P:cellular respiration"/>
    <property type="evidence" value="ECO:0007669"/>
    <property type="project" value="UniProtKB-ARBA"/>
</dbReference>
<name>A0A4R3M4Z9_9HYPH</name>
<dbReference type="SUPFAM" id="SSF52518">
    <property type="entry name" value="Thiamin diphosphate-binding fold (THDP-binding)"/>
    <property type="match status" value="2"/>
</dbReference>
<dbReference type="InterPro" id="IPR002880">
    <property type="entry name" value="Pyrv_Fd/Flavodoxin_OxRdtase_N"/>
</dbReference>
<dbReference type="NCBIfam" id="NF009589">
    <property type="entry name" value="PRK13030.1"/>
    <property type="match status" value="1"/>
</dbReference>
<proteinExistence type="predicted"/>
<evidence type="ECO:0000259" key="2">
    <source>
        <dbReference type="Pfam" id="PF01558"/>
    </source>
</evidence>
<gene>
    <name evidence="5" type="ORF">EDC22_11180</name>
</gene>
<evidence type="ECO:0000313" key="6">
    <source>
        <dbReference type="Proteomes" id="UP000295678"/>
    </source>
</evidence>
<feature type="domain" description="Thiamine pyrophosphate enzyme TPP-binding" evidence="3">
    <location>
        <begin position="458"/>
        <end position="541"/>
    </location>
</feature>
<dbReference type="InterPro" id="IPR029061">
    <property type="entry name" value="THDP-binding"/>
</dbReference>
<accession>A0A4R3M4Z9</accession>
<evidence type="ECO:0000256" key="1">
    <source>
        <dbReference type="ARBA" id="ARBA00023002"/>
    </source>
</evidence>
<dbReference type="OrthoDB" id="9803617at2"/>
<dbReference type="PANTHER" id="PTHR48084:SF3">
    <property type="entry name" value="SUBUNIT OF PYRUVATE:FLAVODOXIN OXIDOREDUCTASE"/>
    <property type="match status" value="1"/>
</dbReference>
<dbReference type="PANTHER" id="PTHR48084">
    <property type="entry name" value="2-OXOGLUTARATE OXIDOREDUCTASE SUBUNIT KORB-RELATED"/>
    <property type="match status" value="1"/>
</dbReference>
<dbReference type="SUPFAM" id="SSF53323">
    <property type="entry name" value="Pyruvate-ferredoxin oxidoreductase, PFOR, domain III"/>
    <property type="match status" value="1"/>
</dbReference>
<reference evidence="5 6" key="1">
    <citation type="submission" date="2019-03" db="EMBL/GenBank/DDBJ databases">
        <title>Genomic Encyclopedia of Type Strains, Phase IV (KMG-IV): sequencing the most valuable type-strain genomes for metagenomic binning, comparative biology and taxonomic classification.</title>
        <authorList>
            <person name="Goeker M."/>
        </authorList>
    </citation>
    <scope>NUCLEOTIDE SEQUENCE [LARGE SCALE GENOMIC DNA]</scope>
    <source>
        <strain evidence="5 6">DSM 19345</strain>
    </source>
</reference>